<name>A0A4P2QP86_SORCE</name>
<sequence length="252" mass="27667">MFDSRHEAAERELARHDALLQRFAGWEIEAEAPLFDTGAATLFDFAGAAGHGGDARFYYVIPFTPQRALVELVALGGEAHEEELARYVERTAGGARFRVVRRERGASLLTCAPFARRLGRRVLAIGVAGGLLKPSTGYAFTRIVDDAALIVRSLETAGHPFARPPRGLPYRFFDAVFLRLLAAQPSRIEPVLTALFTRNPVDRVLRFLDERASLADVLAIVASLPKLPFLRALAGWLGTRLGLVPPARQLRA</sequence>
<dbReference type="AlphaFoldDB" id="A0A4P2QP86"/>
<dbReference type="Pfam" id="PF05834">
    <property type="entry name" value="Lycopene_cycl"/>
    <property type="match status" value="1"/>
</dbReference>
<dbReference type="EMBL" id="CP012672">
    <property type="protein sequence ID" value="AUX31766.1"/>
    <property type="molecule type" value="Genomic_DNA"/>
</dbReference>
<evidence type="ECO:0008006" key="3">
    <source>
        <dbReference type="Google" id="ProtNLM"/>
    </source>
</evidence>
<dbReference type="Proteomes" id="UP000295497">
    <property type="component" value="Chromosome"/>
</dbReference>
<reference evidence="1 2" key="1">
    <citation type="submission" date="2015-09" db="EMBL/GenBank/DDBJ databases">
        <title>Sorangium comparison.</title>
        <authorList>
            <person name="Zaburannyi N."/>
            <person name="Bunk B."/>
            <person name="Overmann J."/>
            <person name="Mueller R."/>
        </authorList>
    </citation>
    <scope>NUCLEOTIDE SEQUENCE [LARGE SCALE GENOMIC DNA]</scope>
    <source>
        <strain evidence="1 2">So ce836</strain>
    </source>
</reference>
<gene>
    <name evidence="1" type="ORF">SOCE836_038980</name>
</gene>
<evidence type="ECO:0000313" key="2">
    <source>
        <dbReference type="Proteomes" id="UP000295497"/>
    </source>
</evidence>
<protein>
    <recommendedName>
        <fullName evidence="3">Lycopene cyclase</fullName>
    </recommendedName>
</protein>
<organism evidence="1 2">
    <name type="scientific">Sorangium cellulosum</name>
    <name type="common">Polyangium cellulosum</name>
    <dbReference type="NCBI Taxonomy" id="56"/>
    <lineage>
        <taxon>Bacteria</taxon>
        <taxon>Pseudomonadati</taxon>
        <taxon>Myxococcota</taxon>
        <taxon>Polyangia</taxon>
        <taxon>Polyangiales</taxon>
        <taxon>Polyangiaceae</taxon>
        <taxon>Sorangium</taxon>
    </lineage>
</organism>
<proteinExistence type="predicted"/>
<accession>A0A4P2QP86</accession>
<evidence type="ECO:0000313" key="1">
    <source>
        <dbReference type="EMBL" id="AUX31766.1"/>
    </source>
</evidence>